<dbReference type="InterPro" id="IPR015655">
    <property type="entry name" value="PP2C"/>
</dbReference>
<dbReference type="EMBL" id="BDSP01000263">
    <property type="protein sequence ID" value="GAX27997.1"/>
    <property type="molecule type" value="Genomic_DNA"/>
</dbReference>
<organism evidence="3 4">
    <name type="scientific">Fistulifera solaris</name>
    <name type="common">Oleaginous diatom</name>
    <dbReference type="NCBI Taxonomy" id="1519565"/>
    <lineage>
        <taxon>Eukaryota</taxon>
        <taxon>Sar</taxon>
        <taxon>Stramenopiles</taxon>
        <taxon>Ochrophyta</taxon>
        <taxon>Bacillariophyta</taxon>
        <taxon>Bacillariophyceae</taxon>
        <taxon>Bacillariophycidae</taxon>
        <taxon>Naviculales</taxon>
        <taxon>Naviculaceae</taxon>
        <taxon>Fistulifera</taxon>
    </lineage>
</organism>
<accession>A0A1Z5KPB6</accession>
<feature type="domain" description="PPM-type phosphatase" evidence="2">
    <location>
        <begin position="21"/>
        <end position="305"/>
    </location>
</feature>
<dbReference type="OrthoDB" id="10264738at2759"/>
<dbReference type="Proteomes" id="UP000198406">
    <property type="component" value="Unassembled WGS sequence"/>
</dbReference>
<gene>
    <name evidence="3" type="ORF">FisN_16Lu308</name>
</gene>
<dbReference type="AlphaFoldDB" id="A0A1Z5KPB6"/>
<evidence type="ECO:0000313" key="3">
    <source>
        <dbReference type="EMBL" id="GAX27997.1"/>
    </source>
</evidence>
<dbReference type="InParanoid" id="A0A1Z5KPB6"/>
<dbReference type="SUPFAM" id="SSF81606">
    <property type="entry name" value="PP2C-like"/>
    <property type="match status" value="1"/>
</dbReference>
<reference evidence="3 4" key="1">
    <citation type="journal article" date="2015" name="Plant Cell">
        <title>Oil accumulation by the oleaginous diatom Fistulifera solaris as revealed by the genome and transcriptome.</title>
        <authorList>
            <person name="Tanaka T."/>
            <person name="Maeda Y."/>
            <person name="Veluchamy A."/>
            <person name="Tanaka M."/>
            <person name="Abida H."/>
            <person name="Marechal E."/>
            <person name="Bowler C."/>
            <person name="Muto M."/>
            <person name="Sunaga Y."/>
            <person name="Tanaka M."/>
            <person name="Yoshino T."/>
            <person name="Taniguchi T."/>
            <person name="Fukuda Y."/>
            <person name="Nemoto M."/>
            <person name="Matsumoto M."/>
            <person name="Wong P.S."/>
            <person name="Aburatani S."/>
            <person name="Fujibuchi W."/>
        </authorList>
    </citation>
    <scope>NUCLEOTIDE SEQUENCE [LARGE SCALE GENOMIC DNA]</scope>
    <source>
        <strain evidence="3 4">JPCC DA0580</strain>
    </source>
</reference>
<protein>
    <recommendedName>
        <fullName evidence="2">PPM-type phosphatase domain-containing protein</fullName>
    </recommendedName>
</protein>
<feature type="chain" id="PRO_5012464639" description="PPM-type phosphatase domain-containing protein" evidence="1">
    <location>
        <begin position="20"/>
        <end position="305"/>
    </location>
</feature>
<proteinExistence type="predicted"/>
<dbReference type="InterPro" id="IPR001932">
    <property type="entry name" value="PPM-type_phosphatase-like_dom"/>
</dbReference>
<evidence type="ECO:0000259" key="2">
    <source>
        <dbReference type="PROSITE" id="PS51746"/>
    </source>
</evidence>
<dbReference type="PANTHER" id="PTHR47992">
    <property type="entry name" value="PROTEIN PHOSPHATASE"/>
    <property type="match status" value="1"/>
</dbReference>
<dbReference type="Pfam" id="PF00481">
    <property type="entry name" value="PP2C"/>
    <property type="match status" value="1"/>
</dbReference>
<keyword evidence="1" id="KW-0732">Signal</keyword>
<dbReference type="InterPro" id="IPR036457">
    <property type="entry name" value="PPM-type-like_dom_sf"/>
</dbReference>
<dbReference type="CDD" id="cd00143">
    <property type="entry name" value="PP2Cc"/>
    <property type="match status" value="1"/>
</dbReference>
<name>A0A1Z5KPB6_FISSO</name>
<dbReference type="GO" id="GO:0004722">
    <property type="term" value="F:protein serine/threonine phosphatase activity"/>
    <property type="evidence" value="ECO:0007669"/>
    <property type="project" value="InterPro"/>
</dbReference>
<keyword evidence="4" id="KW-1185">Reference proteome</keyword>
<sequence length="305" mass="33511">MMTRISFLLLFSIVSRAASFQVGIAVIPGVDSERPSKVCQDAYFVKEITTNDEKLLLVGVLDGHGKDGHIVSQFCAERLPVFVETPKGPPPADFLERLYTLGRATRDNDSLHPKHRILIDAFHRVHYDAMQCPTCPAGRSGTTCVVCWIEPDEVHVAYVGDSRAILIDGDTITPWATETIVRKLPKEKERIDACEGRIDGNGNVWYGPVAIAMTRALGDAAMLRAGILPTPITTTFPRKKGTVLVLATDGIWDQLSNDQVLELVKSNIANTSLAAEAVSKRARQKWIGDFIEEKADDITCLVVTL</sequence>
<feature type="signal peptide" evidence="1">
    <location>
        <begin position="1"/>
        <end position="19"/>
    </location>
</feature>
<comment type="caution">
    <text evidence="3">The sequence shown here is derived from an EMBL/GenBank/DDBJ whole genome shotgun (WGS) entry which is preliminary data.</text>
</comment>
<dbReference type="PROSITE" id="PS51746">
    <property type="entry name" value="PPM_2"/>
    <property type="match status" value="1"/>
</dbReference>
<dbReference type="Gene3D" id="3.60.40.10">
    <property type="entry name" value="PPM-type phosphatase domain"/>
    <property type="match status" value="1"/>
</dbReference>
<dbReference type="SMART" id="SM00332">
    <property type="entry name" value="PP2Cc"/>
    <property type="match status" value="1"/>
</dbReference>
<evidence type="ECO:0000256" key="1">
    <source>
        <dbReference type="SAM" id="SignalP"/>
    </source>
</evidence>
<evidence type="ECO:0000313" key="4">
    <source>
        <dbReference type="Proteomes" id="UP000198406"/>
    </source>
</evidence>